<name>A0A0N4TB76_BRUPA</name>
<evidence type="ECO:0000313" key="3">
    <source>
        <dbReference type="EMBL" id="VDN86613.1"/>
    </source>
</evidence>
<dbReference type="Proteomes" id="UP000278627">
    <property type="component" value="Unassembled WGS sequence"/>
</dbReference>
<feature type="coiled-coil region" evidence="1">
    <location>
        <begin position="103"/>
        <end position="130"/>
    </location>
</feature>
<accession>A0A0N4TB76</accession>
<feature type="compositionally biased region" description="Low complexity" evidence="2">
    <location>
        <begin position="1"/>
        <end position="31"/>
    </location>
</feature>
<gene>
    <name evidence="3" type="ORF">BPAG_LOCUS5427</name>
</gene>
<evidence type="ECO:0000256" key="2">
    <source>
        <dbReference type="SAM" id="MobiDB-lite"/>
    </source>
</evidence>
<protein>
    <submittedName>
        <fullName evidence="3 5">Uncharacterized protein</fullName>
    </submittedName>
</protein>
<keyword evidence="4" id="KW-1185">Reference proteome</keyword>
<evidence type="ECO:0000313" key="5">
    <source>
        <dbReference type="WBParaSite" id="BPAG_0000546301-mRNA-1"/>
    </source>
</evidence>
<evidence type="ECO:0000313" key="4">
    <source>
        <dbReference type="Proteomes" id="UP000278627"/>
    </source>
</evidence>
<sequence>MSHQPIRVVQPPIQPSSVHSRSSRNYQSSNSARYDDLVQIAEQQRRLIDANRQMIHERETRGNHIDNAPIRLAVLRNEILFEEREMTRLKMIERETQQTINRRMIAERQLNDLKINYTSQEQQLRNVISKITSLQTQV</sequence>
<reference evidence="5" key="1">
    <citation type="submission" date="2017-02" db="UniProtKB">
        <authorList>
            <consortium name="WormBaseParasite"/>
        </authorList>
    </citation>
    <scope>IDENTIFICATION</scope>
</reference>
<evidence type="ECO:0000256" key="1">
    <source>
        <dbReference type="SAM" id="Coils"/>
    </source>
</evidence>
<reference evidence="3 4" key="2">
    <citation type="submission" date="2018-11" db="EMBL/GenBank/DDBJ databases">
        <authorList>
            <consortium name="Pathogen Informatics"/>
        </authorList>
    </citation>
    <scope>NUCLEOTIDE SEQUENCE [LARGE SCALE GENOMIC DNA]</scope>
</reference>
<organism evidence="5">
    <name type="scientific">Brugia pahangi</name>
    <name type="common">Filarial nematode worm</name>
    <dbReference type="NCBI Taxonomy" id="6280"/>
    <lineage>
        <taxon>Eukaryota</taxon>
        <taxon>Metazoa</taxon>
        <taxon>Ecdysozoa</taxon>
        <taxon>Nematoda</taxon>
        <taxon>Chromadorea</taxon>
        <taxon>Rhabditida</taxon>
        <taxon>Spirurina</taxon>
        <taxon>Spiruromorpha</taxon>
        <taxon>Filarioidea</taxon>
        <taxon>Onchocercidae</taxon>
        <taxon>Brugia</taxon>
    </lineage>
</organism>
<dbReference type="STRING" id="6280.A0A0N4TB76"/>
<feature type="region of interest" description="Disordered" evidence="2">
    <location>
        <begin position="1"/>
        <end position="33"/>
    </location>
</feature>
<proteinExistence type="predicted"/>
<dbReference type="WBParaSite" id="BPAG_0000546301-mRNA-1">
    <property type="protein sequence ID" value="BPAG_0000546301-mRNA-1"/>
    <property type="gene ID" value="BPAG_0000546301"/>
</dbReference>
<keyword evidence="1" id="KW-0175">Coiled coil</keyword>
<dbReference type="EMBL" id="UZAD01003778">
    <property type="protein sequence ID" value="VDN86613.1"/>
    <property type="molecule type" value="Genomic_DNA"/>
</dbReference>
<dbReference type="AlphaFoldDB" id="A0A0N4TB76"/>